<dbReference type="Pfam" id="PF02685">
    <property type="entry name" value="Glucokinase"/>
    <property type="match status" value="1"/>
</dbReference>
<evidence type="ECO:0000256" key="1">
    <source>
        <dbReference type="ARBA" id="ARBA00022679"/>
    </source>
</evidence>
<name>A0AAU9JMB5_9CILI</name>
<comment type="caution">
    <text evidence="3">The sequence shown here is derived from an EMBL/GenBank/DDBJ whole genome shotgun (WGS) entry which is preliminary data.</text>
</comment>
<dbReference type="Gene3D" id="3.40.367.20">
    <property type="match status" value="1"/>
</dbReference>
<evidence type="ECO:0000256" key="2">
    <source>
        <dbReference type="ARBA" id="ARBA00022777"/>
    </source>
</evidence>
<dbReference type="GO" id="GO:0004340">
    <property type="term" value="F:glucokinase activity"/>
    <property type="evidence" value="ECO:0007669"/>
    <property type="project" value="InterPro"/>
</dbReference>
<evidence type="ECO:0000313" key="3">
    <source>
        <dbReference type="EMBL" id="CAG9321973.1"/>
    </source>
</evidence>
<proteinExistence type="predicted"/>
<organism evidence="3 4">
    <name type="scientific">Blepharisma stoltei</name>
    <dbReference type="NCBI Taxonomy" id="1481888"/>
    <lineage>
        <taxon>Eukaryota</taxon>
        <taxon>Sar</taxon>
        <taxon>Alveolata</taxon>
        <taxon>Ciliophora</taxon>
        <taxon>Postciliodesmatophora</taxon>
        <taxon>Heterotrichea</taxon>
        <taxon>Heterotrichida</taxon>
        <taxon>Blepharismidae</taxon>
        <taxon>Blepharisma</taxon>
    </lineage>
</organism>
<dbReference type="PANTHER" id="PTHR47363:SF1">
    <property type="entry name" value="GLUCOKINASE"/>
    <property type="match status" value="1"/>
</dbReference>
<dbReference type="PANTHER" id="PTHR47363">
    <property type="entry name" value="GLUCOKINASE"/>
    <property type="match status" value="1"/>
</dbReference>
<dbReference type="SUPFAM" id="SSF53067">
    <property type="entry name" value="Actin-like ATPase domain"/>
    <property type="match status" value="1"/>
</dbReference>
<dbReference type="CDD" id="cd24008">
    <property type="entry name" value="ASKHA_NBD_GLK"/>
    <property type="match status" value="1"/>
</dbReference>
<keyword evidence="1" id="KW-0808">Transferase</keyword>
<dbReference type="GO" id="GO:0005524">
    <property type="term" value="F:ATP binding"/>
    <property type="evidence" value="ECO:0007669"/>
    <property type="project" value="InterPro"/>
</dbReference>
<dbReference type="Proteomes" id="UP001162131">
    <property type="component" value="Unassembled WGS sequence"/>
</dbReference>
<dbReference type="InterPro" id="IPR043129">
    <property type="entry name" value="ATPase_NBD"/>
</dbReference>
<dbReference type="GO" id="GO:0005536">
    <property type="term" value="F:D-glucose binding"/>
    <property type="evidence" value="ECO:0007669"/>
    <property type="project" value="InterPro"/>
</dbReference>
<sequence length="341" mass="38047">MDLILTADIGGTNARFKLINFSKENIEEKSITYSTKNYLSITDCINDFLENLQKPSIGVIGTAGTIYENTLVTTSTGWRVPISAEEIQQETGINKIVFLNDLVVAGHGIHEITSDQSLTIRDLPISYGKPKVLMSLGTGLGVCYQVWNGSEYLLSPSEGGWVDFSPKKEIDWKFMQFYRRYKDANNLENTGIRVEECIAGKFAQIIYIFLREEFPDLIDPAFDQKFNSDPSKMVATMMHEGFNGTNQLAQLSVRTWARYLGYECGNLIAAFLPFGGLYLYGTLIYTYAEQISKSPDFLEGLFAKDSGLLAIIEKIPISIITAQDLGLAGCNRVARQLNLSI</sequence>
<accession>A0AAU9JMB5</accession>
<protein>
    <recommendedName>
        <fullName evidence="5">Glucokinase</fullName>
    </recommendedName>
</protein>
<dbReference type="Gene3D" id="3.30.420.40">
    <property type="match status" value="1"/>
</dbReference>
<dbReference type="InterPro" id="IPR003836">
    <property type="entry name" value="Glucokinase"/>
</dbReference>
<dbReference type="EMBL" id="CAJZBQ010000030">
    <property type="protein sequence ID" value="CAG9321973.1"/>
    <property type="molecule type" value="Genomic_DNA"/>
</dbReference>
<keyword evidence="4" id="KW-1185">Reference proteome</keyword>
<evidence type="ECO:0008006" key="5">
    <source>
        <dbReference type="Google" id="ProtNLM"/>
    </source>
</evidence>
<evidence type="ECO:0000313" key="4">
    <source>
        <dbReference type="Proteomes" id="UP001162131"/>
    </source>
</evidence>
<gene>
    <name evidence="3" type="ORF">BSTOLATCC_MIC30357</name>
</gene>
<dbReference type="GO" id="GO:0006096">
    <property type="term" value="P:glycolytic process"/>
    <property type="evidence" value="ECO:0007669"/>
    <property type="project" value="InterPro"/>
</dbReference>
<reference evidence="3" key="1">
    <citation type="submission" date="2021-09" db="EMBL/GenBank/DDBJ databases">
        <authorList>
            <consortium name="AG Swart"/>
            <person name="Singh M."/>
            <person name="Singh A."/>
            <person name="Seah K."/>
            <person name="Emmerich C."/>
        </authorList>
    </citation>
    <scope>NUCLEOTIDE SEQUENCE</scope>
    <source>
        <strain evidence="3">ATCC30299</strain>
    </source>
</reference>
<keyword evidence="2" id="KW-0418">Kinase</keyword>
<dbReference type="AlphaFoldDB" id="A0AAU9JMB5"/>